<dbReference type="InterPro" id="IPR010916">
    <property type="entry name" value="TonB_box_CS"/>
</dbReference>
<evidence type="ECO:0000256" key="1">
    <source>
        <dbReference type="SAM" id="Phobius"/>
    </source>
</evidence>
<keyword evidence="1" id="KW-0472">Membrane</keyword>
<name>A0A3N6LML6_9EURY</name>
<keyword evidence="1" id="KW-1133">Transmembrane helix</keyword>
<dbReference type="InterPro" id="IPR055690">
    <property type="entry name" value="DUF7266"/>
</dbReference>
<evidence type="ECO:0000313" key="2">
    <source>
        <dbReference type="EMBL" id="RQG90288.1"/>
    </source>
</evidence>
<protein>
    <submittedName>
        <fullName evidence="2">Uncharacterized protein</fullName>
    </submittedName>
</protein>
<dbReference type="RefSeq" id="WP_124178393.1">
    <property type="nucleotide sequence ID" value="NZ_REFY01000003.1"/>
</dbReference>
<reference evidence="2 3" key="1">
    <citation type="submission" date="2018-10" db="EMBL/GenBank/DDBJ databases">
        <title>Natrarchaeobius chitinivorans gen. nov., sp. nov., and Natrarchaeobius haloalkaliphilus sp. nov., alkaliphilic, chitin-utilizing haloarchaea from hypersaline alkaline lakes.</title>
        <authorList>
            <person name="Sorokin D.Y."/>
            <person name="Elcheninov A.G."/>
            <person name="Kostrikina N.A."/>
            <person name="Bale N.J."/>
            <person name="Sinninghe Damste J.S."/>
            <person name="Khijniak T.V."/>
            <person name="Kublanov I.V."/>
            <person name="Toshchakov S.V."/>
        </authorList>
    </citation>
    <scope>NUCLEOTIDE SEQUENCE [LARGE SCALE GENOMIC DNA]</scope>
    <source>
        <strain evidence="2 3">AArcht-Sl</strain>
    </source>
</reference>
<feature type="transmembrane region" description="Helical" evidence="1">
    <location>
        <begin position="12"/>
        <end position="34"/>
    </location>
</feature>
<dbReference type="OrthoDB" id="226715at2157"/>
<dbReference type="Proteomes" id="UP000273828">
    <property type="component" value="Unassembled WGS sequence"/>
</dbReference>
<proteinExistence type="predicted"/>
<gene>
    <name evidence="2" type="ORF">EA462_09935</name>
</gene>
<keyword evidence="1" id="KW-0812">Transmembrane</keyword>
<evidence type="ECO:0000313" key="3">
    <source>
        <dbReference type="Proteomes" id="UP000273828"/>
    </source>
</evidence>
<sequence length="160" mass="16964">MRDTLTRDERGLSTAVTHVLTMGITTVLVAGLLVSSGTLIDHQTDRSAEQSLETIGERLAGEITHVDRLASDGDSVTVIATHPRTIAGSTYRVGIEDSRTCAGEPLLDGSTVCLRLSSTDADAEVFVPISNESELNSESLVTGGTIEIEHNGTTNEIELQ</sequence>
<dbReference type="PROSITE" id="PS00430">
    <property type="entry name" value="TONB_DEPENDENT_REC_1"/>
    <property type="match status" value="1"/>
</dbReference>
<dbReference type="Pfam" id="PF23928">
    <property type="entry name" value="DUF7266"/>
    <property type="match status" value="1"/>
</dbReference>
<dbReference type="EMBL" id="REFY01000003">
    <property type="protein sequence ID" value="RQG90288.1"/>
    <property type="molecule type" value="Genomic_DNA"/>
</dbReference>
<accession>A0A3N6LML6</accession>
<comment type="caution">
    <text evidence="2">The sequence shown here is derived from an EMBL/GenBank/DDBJ whole genome shotgun (WGS) entry which is preliminary data.</text>
</comment>
<dbReference type="AlphaFoldDB" id="A0A3N6LML6"/>
<organism evidence="2 3">
    <name type="scientific">Natrarchaeobius halalkaliphilus</name>
    <dbReference type="NCBI Taxonomy" id="1679091"/>
    <lineage>
        <taxon>Archaea</taxon>
        <taxon>Methanobacteriati</taxon>
        <taxon>Methanobacteriota</taxon>
        <taxon>Stenosarchaea group</taxon>
        <taxon>Halobacteria</taxon>
        <taxon>Halobacteriales</taxon>
        <taxon>Natrialbaceae</taxon>
        <taxon>Natrarchaeobius</taxon>
    </lineage>
</organism>
<keyword evidence="3" id="KW-1185">Reference proteome</keyword>